<feature type="compositionally biased region" description="Gly residues" evidence="1">
    <location>
        <begin position="54"/>
        <end position="63"/>
    </location>
</feature>
<feature type="region of interest" description="Disordered" evidence="1">
    <location>
        <begin position="48"/>
        <end position="131"/>
    </location>
</feature>
<comment type="caution">
    <text evidence="2">The sequence shown here is derived from an EMBL/GenBank/DDBJ whole genome shotgun (WGS) entry which is preliminary data.</text>
</comment>
<evidence type="ECO:0000313" key="3">
    <source>
        <dbReference type="Proteomes" id="UP001280121"/>
    </source>
</evidence>
<dbReference type="AlphaFoldDB" id="A0AAD9XM28"/>
<reference evidence="2" key="1">
    <citation type="journal article" date="2023" name="Plant J.">
        <title>Genome sequences and population genomics provide insights into the demographic history, inbreeding, and mutation load of two 'living fossil' tree species of Dipteronia.</title>
        <authorList>
            <person name="Feng Y."/>
            <person name="Comes H.P."/>
            <person name="Chen J."/>
            <person name="Zhu S."/>
            <person name="Lu R."/>
            <person name="Zhang X."/>
            <person name="Li P."/>
            <person name="Qiu J."/>
            <person name="Olsen K.M."/>
            <person name="Qiu Y."/>
        </authorList>
    </citation>
    <scope>NUCLEOTIDE SEQUENCE</scope>
    <source>
        <strain evidence="2">KIB01</strain>
    </source>
</reference>
<sequence>MQIFAFEVILDLGQKFDNRRVTDLSPRILKWELTKQPRGKRPAKIFKARTTFGGNSGIEGGGLTDMTSDSRGFKPDARGLMPNDSEGYQTDPQRERHRHRHRHRRVRFTTPGHGTSTGDSHGSVGRDGEVS</sequence>
<proteinExistence type="predicted"/>
<feature type="compositionally biased region" description="Low complexity" evidence="1">
    <location>
        <begin position="109"/>
        <end position="123"/>
    </location>
</feature>
<dbReference type="EMBL" id="JANJYI010000002">
    <property type="protein sequence ID" value="KAK2661403.1"/>
    <property type="molecule type" value="Genomic_DNA"/>
</dbReference>
<feature type="compositionally biased region" description="Basic residues" evidence="1">
    <location>
        <begin position="95"/>
        <end position="107"/>
    </location>
</feature>
<evidence type="ECO:0000313" key="2">
    <source>
        <dbReference type="EMBL" id="KAK2661403.1"/>
    </source>
</evidence>
<protein>
    <submittedName>
        <fullName evidence="2">Uncharacterized protein</fullName>
    </submittedName>
</protein>
<name>A0AAD9XM28_9ROSI</name>
<evidence type="ECO:0000256" key="1">
    <source>
        <dbReference type="SAM" id="MobiDB-lite"/>
    </source>
</evidence>
<accession>A0AAD9XM28</accession>
<keyword evidence="3" id="KW-1185">Reference proteome</keyword>
<gene>
    <name evidence="2" type="ORF">Ddye_007936</name>
</gene>
<organism evidence="2 3">
    <name type="scientific">Dipteronia dyeriana</name>
    <dbReference type="NCBI Taxonomy" id="168575"/>
    <lineage>
        <taxon>Eukaryota</taxon>
        <taxon>Viridiplantae</taxon>
        <taxon>Streptophyta</taxon>
        <taxon>Embryophyta</taxon>
        <taxon>Tracheophyta</taxon>
        <taxon>Spermatophyta</taxon>
        <taxon>Magnoliopsida</taxon>
        <taxon>eudicotyledons</taxon>
        <taxon>Gunneridae</taxon>
        <taxon>Pentapetalae</taxon>
        <taxon>rosids</taxon>
        <taxon>malvids</taxon>
        <taxon>Sapindales</taxon>
        <taxon>Sapindaceae</taxon>
        <taxon>Hippocastanoideae</taxon>
        <taxon>Acereae</taxon>
        <taxon>Dipteronia</taxon>
    </lineage>
</organism>
<dbReference type="Proteomes" id="UP001280121">
    <property type="component" value="Unassembled WGS sequence"/>
</dbReference>